<feature type="transmembrane region" description="Helical" evidence="1">
    <location>
        <begin position="63"/>
        <end position="85"/>
    </location>
</feature>
<dbReference type="EMBL" id="QGKX02001621">
    <property type="protein sequence ID" value="KAF3499019.1"/>
    <property type="molecule type" value="Genomic_DNA"/>
</dbReference>
<dbReference type="Proteomes" id="UP000712600">
    <property type="component" value="Unassembled WGS sequence"/>
</dbReference>
<sequence length="138" mass="15341">MDDVSIHISGGALIISVDSIFIFLLPVESPSSITVIGAFSKLETSVDLCWIVNVDRWSSMMSILLLETIVYSTSCVIGLVCNPLLMCWDGELLHEEIICSISPMKNVCNVLYGYMQCMSIYCSCIAIWIPEYTKLILC</sequence>
<evidence type="ECO:0000256" key="1">
    <source>
        <dbReference type="SAM" id="Phobius"/>
    </source>
</evidence>
<gene>
    <name evidence="2" type="ORF">F2Q69_00043036</name>
</gene>
<evidence type="ECO:0000313" key="2">
    <source>
        <dbReference type="EMBL" id="KAF3499019.1"/>
    </source>
</evidence>
<organism evidence="2 3">
    <name type="scientific">Brassica cretica</name>
    <name type="common">Mustard</name>
    <dbReference type="NCBI Taxonomy" id="69181"/>
    <lineage>
        <taxon>Eukaryota</taxon>
        <taxon>Viridiplantae</taxon>
        <taxon>Streptophyta</taxon>
        <taxon>Embryophyta</taxon>
        <taxon>Tracheophyta</taxon>
        <taxon>Spermatophyta</taxon>
        <taxon>Magnoliopsida</taxon>
        <taxon>eudicotyledons</taxon>
        <taxon>Gunneridae</taxon>
        <taxon>Pentapetalae</taxon>
        <taxon>rosids</taxon>
        <taxon>malvids</taxon>
        <taxon>Brassicales</taxon>
        <taxon>Brassicaceae</taxon>
        <taxon>Brassiceae</taxon>
        <taxon>Brassica</taxon>
    </lineage>
</organism>
<keyword evidence="1" id="KW-1133">Transmembrane helix</keyword>
<comment type="caution">
    <text evidence="2">The sequence shown here is derived from an EMBL/GenBank/DDBJ whole genome shotgun (WGS) entry which is preliminary data.</text>
</comment>
<evidence type="ECO:0000313" key="3">
    <source>
        <dbReference type="Proteomes" id="UP000712600"/>
    </source>
</evidence>
<keyword evidence="1" id="KW-0472">Membrane</keyword>
<feature type="transmembrane region" description="Helical" evidence="1">
    <location>
        <begin position="111"/>
        <end position="129"/>
    </location>
</feature>
<proteinExistence type="predicted"/>
<name>A0A8S9NCY0_BRACR</name>
<protein>
    <submittedName>
        <fullName evidence="2">Uncharacterized protein</fullName>
    </submittedName>
</protein>
<accession>A0A8S9NCY0</accession>
<feature type="transmembrane region" description="Helical" evidence="1">
    <location>
        <begin position="6"/>
        <end position="25"/>
    </location>
</feature>
<dbReference type="AlphaFoldDB" id="A0A8S9NCY0"/>
<reference evidence="2" key="1">
    <citation type="submission" date="2019-12" db="EMBL/GenBank/DDBJ databases">
        <title>Genome sequencing and annotation of Brassica cretica.</title>
        <authorList>
            <person name="Studholme D.J."/>
            <person name="Sarris P."/>
        </authorList>
    </citation>
    <scope>NUCLEOTIDE SEQUENCE</scope>
    <source>
        <strain evidence="2">PFS-109/04</strain>
        <tissue evidence="2">Leaf</tissue>
    </source>
</reference>
<keyword evidence="1" id="KW-0812">Transmembrane</keyword>